<evidence type="ECO:0000259" key="1">
    <source>
        <dbReference type="Pfam" id="PF07238"/>
    </source>
</evidence>
<feature type="domain" description="PilZ" evidence="1">
    <location>
        <begin position="23"/>
        <end position="98"/>
    </location>
</feature>
<proteinExistence type="predicted"/>
<reference evidence="2 3" key="2">
    <citation type="journal article" date="2017" name="Syst. Appl. Microbiol.">
        <title>Soybeans inoculated with root zone soils of Canadian native legumes harbour diverse and novel Bradyrhizobium spp. that possess agricultural potential.</title>
        <authorList>
            <person name="Bromfield E.S.P."/>
            <person name="Cloutier S."/>
            <person name="Tambong J.T."/>
            <person name="Tran Thi T.V."/>
        </authorList>
    </citation>
    <scope>NUCLEOTIDE SEQUENCE [LARGE SCALE GENOMIC DNA]</scope>
    <source>
        <strain evidence="2 3">OO99</strain>
    </source>
</reference>
<dbReference type="EMBL" id="CP029425">
    <property type="protein sequence ID" value="AWL91051.1"/>
    <property type="molecule type" value="Genomic_DNA"/>
</dbReference>
<evidence type="ECO:0000313" key="3">
    <source>
        <dbReference type="Proteomes" id="UP000215703"/>
    </source>
</evidence>
<dbReference type="KEGG" id="bot:CIT37_01085"/>
<sequence>MGLSATIFNNFSYVSRSLAVMEKRKVRRRRVFKAAMIEFPGGAFSCVARDLSESGAHLEVPSQIGIPHEFMLRIPTAESHRPCRAVWRSDRRIGIAFVSA</sequence>
<evidence type="ECO:0000313" key="2">
    <source>
        <dbReference type="EMBL" id="AWL91051.1"/>
    </source>
</evidence>
<reference evidence="2 3" key="1">
    <citation type="journal article" date="2014" name="Int. J. Syst. Evol. Microbiol.">
        <title>Bradyrhizobium ottawaense sp. nov., a symbiotic nitrogen fixing bacterium from root nodules of soybeans in Canada.</title>
        <authorList>
            <person name="Yu X."/>
            <person name="Cloutier S."/>
            <person name="Tambong J.T."/>
            <person name="Bromfield E.S."/>
        </authorList>
    </citation>
    <scope>NUCLEOTIDE SEQUENCE [LARGE SCALE GENOMIC DNA]</scope>
    <source>
        <strain evidence="2 3">OO99</strain>
    </source>
</reference>
<dbReference type="GO" id="GO:0035438">
    <property type="term" value="F:cyclic-di-GMP binding"/>
    <property type="evidence" value="ECO:0007669"/>
    <property type="project" value="InterPro"/>
</dbReference>
<accession>A0A2U8P052</accession>
<gene>
    <name evidence="2" type="ORF">CIT37_01085</name>
</gene>
<name>A0A2U8P052_9BRAD</name>
<dbReference type="InterPro" id="IPR009875">
    <property type="entry name" value="PilZ_domain"/>
</dbReference>
<dbReference type="SUPFAM" id="SSF141371">
    <property type="entry name" value="PilZ domain-like"/>
    <property type="match status" value="1"/>
</dbReference>
<dbReference type="Proteomes" id="UP000215703">
    <property type="component" value="Chromosome"/>
</dbReference>
<dbReference type="AlphaFoldDB" id="A0A2U8P052"/>
<organism evidence="2 3">
    <name type="scientific">Bradyrhizobium ottawaense</name>
    <dbReference type="NCBI Taxonomy" id="931866"/>
    <lineage>
        <taxon>Bacteria</taxon>
        <taxon>Pseudomonadati</taxon>
        <taxon>Pseudomonadota</taxon>
        <taxon>Alphaproteobacteria</taxon>
        <taxon>Hyphomicrobiales</taxon>
        <taxon>Nitrobacteraceae</taxon>
        <taxon>Bradyrhizobium</taxon>
    </lineage>
</organism>
<dbReference type="Gene3D" id="2.40.10.220">
    <property type="entry name" value="predicted glycosyltransferase like domains"/>
    <property type="match status" value="1"/>
</dbReference>
<protein>
    <submittedName>
        <fullName evidence="2">PilZ domain-containing protein</fullName>
    </submittedName>
</protein>
<dbReference type="Pfam" id="PF07238">
    <property type="entry name" value="PilZ"/>
    <property type="match status" value="1"/>
</dbReference>